<dbReference type="GO" id="GO:0005509">
    <property type="term" value="F:calcium ion binding"/>
    <property type="evidence" value="ECO:0007669"/>
    <property type="project" value="InterPro"/>
</dbReference>
<gene>
    <name evidence="5" type="ORF">MNB_SUP05-SYMBIONT-7-83</name>
</gene>
<dbReference type="PANTHER" id="PTHR23221:SF7">
    <property type="entry name" value="PHOSPHATIDYLINOSITOL-GLYCAN-SPECIFIC PHOSPHOLIPASE D"/>
    <property type="match status" value="1"/>
</dbReference>
<dbReference type="PROSITE" id="PS51470">
    <property type="entry name" value="FG_GAP"/>
    <property type="match status" value="1"/>
</dbReference>
<keyword evidence="2" id="KW-0677">Repeat</keyword>
<keyword evidence="1" id="KW-0732">Signal</keyword>
<dbReference type="InterPro" id="IPR028994">
    <property type="entry name" value="Integrin_alpha_N"/>
</dbReference>
<proteinExistence type="predicted"/>
<keyword evidence="5" id="KW-0969">Cilium</keyword>
<evidence type="ECO:0000313" key="5">
    <source>
        <dbReference type="EMBL" id="SFV89342.1"/>
    </source>
</evidence>
<dbReference type="EMBL" id="FPIA01000145">
    <property type="protein sequence ID" value="SFV89342.1"/>
    <property type="molecule type" value="Genomic_DNA"/>
</dbReference>
<protein>
    <submittedName>
        <fullName evidence="5">Flagellar hook-length control protein FliK</fullName>
    </submittedName>
</protein>
<keyword evidence="4" id="KW-0325">Glycoprotein</keyword>
<dbReference type="PANTHER" id="PTHR23221">
    <property type="entry name" value="GLYCOSYLPHOSPHATIDYLINOSITOL PHOSPHOLIPASE D"/>
    <property type="match status" value="1"/>
</dbReference>
<organism evidence="5">
    <name type="scientific">hydrothermal vent metagenome</name>
    <dbReference type="NCBI Taxonomy" id="652676"/>
    <lineage>
        <taxon>unclassified sequences</taxon>
        <taxon>metagenomes</taxon>
        <taxon>ecological metagenomes</taxon>
    </lineage>
</organism>
<keyword evidence="5" id="KW-0966">Cell projection</keyword>
<dbReference type="InterPro" id="IPR013519">
    <property type="entry name" value="Int_alpha_beta-p"/>
</dbReference>
<dbReference type="GO" id="GO:0016787">
    <property type="term" value="F:hydrolase activity"/>
    <property type="evidence" value="ECO:0007669"/>
    <property type="project" value="UniProtKB-KW"/>
</dbReference>
<dbReference type="Pfam" id="PF01839">
    <property type="entry name" value="FG-GAP"/>
    <property type="match status" value="1"/>
</dbReference>
<reference evidence="5" key="1">
    <citation type="submission" date="2016-10" db="EMBL/GenBank/DDBJ databases">
        <authorList>
            <person name="de Groot N.N."/>
        </authorList>
    </citation>
    <scope>NUCLEOTIDE SEQUENCE</scope>
</reference>
<dbReference type="AlphaFoldDB" id="A0A1W1E5W4"/>
<dbReference type="InterPro" id="IPR001343">
    <property type="entry name" value="Hemolysn_Ca-bd"/>
</dbReference>
<keyword evidence="3" id="KW-0378">Hydrolase</keyword>
<dbReference type="SMART" id="SM00191">
    <property type="entry name" value="Int_alpha"/>
    <property type="match status" value="1"/>
</dbReference>
<dbReference type="SUPFAM" id="SSF69318">
    <property type="entry name" value="Integrin alpha N-terminal domain"/>
    <property type="match status" value="1"/>
</dbReference>
<evidence type="ECO:0000256" key="4">
    <source>
        <dbReference type="ARBA" id="ARBA00023180"/>
    </source>
</evidence>
<evidence type="ECO:0000256" key="1">
    <source>
        <dbReference type="ARBA" id="ARBA00022729"/>
    </source>
</evidence>
<name>A0A1W1E5W4_9ZZZZ</name>
<sequence length="301" mass="30921">MDDLIVGADQANPNGNDSGKSYVVFGKKDDTDVINLSDIANGTGGFVINGEEAGDKSGKSVSSAGDVNGDGLDDLIVGAYGANSNTGKSYVIFGKSDTKTVELSAIGGNSKYIIDFLGDENANTLTSTDTNKDEIFVAGAGNDTLTGNGGMDVFSAGAGDDVIVINGSNITALETTGMGNRANINGGGNIDTLKLDGANLTLDLTKISNNRIKDIEKIDLTGSGSNTLKLNLNDVLDASTSTNILKVLGNSGDKIDIDTSKWADSNANKTEGGVTYKVYTHADVNTGANAALWIDTDLSVI</sequence>
<dbReference type="Pfam" id="PF00353">
    <property type="entry name" value="HemolysinCabind"/>
    <property type="match status" value="1"/>
</dbReference>
<dbReference type="Gene3D" id="2.130.10.130">
    <property type="entry name" value="Integrin alpha, N-terminal"/>
    <property type="match status" value="1"/>
</dbReference>
<evidence type="ECO:0000256" key="3">
    <source>
        <dbReference type="ARBA" id="ARBA00022801"/>
    </source>
</evidence>
<accession>A0A1W1E5W4</accession>
<keyword evidence="5" id="KW-0282">Flagellum</keyword>
<evidence type="ECO:0000256" key="2">
    <source>
        <dbReference type="ARBA" id="ARBA00022737"/>
    </source>
</evidence>
<dbReference type="InterPro" id="IPR013517">
    <property type="entry name" value="FG-GAP"/>
</dbReference>